<dbReference type="InterPro" id="IPR043504">
    <property type="entry name" value="Peptidase_S1_PA_chymotrypsin"/>
</dbReference>
<proteinExistence type="inferred from homology"/>
<comment type="similarity">
    <text evidence="1">Belongs to the peptidase S1C family.</text>
</comment>
<dbReference type="PANTHER" id="PTHR43343">
    <property type="entry name" value="PEPTIDASE S12"/>
    <property type="match status" value="1"/>
</dbReference>
<dbReference type="PROSITE" id="PS50106">
    <property type="entry name" value="PDZ"/>
    <property type="match status" value="1"/>
</dbReference>
<feature type="region of interest" description="Disordered" evidence="4">
    <location>
        <begin position="1"/>
        <end position="24"/>
    </location>
</feature>
<dbReference type="EMBL" id="BAAAPU010000011">
    <property type="protein sequence ID" value="GAA1991325.1"/>
    <property type="molecule type" value="Genomic_DNA"/>
</dbReference>
<feature type="compositionally biased region" description="Polar residues" evidence="4">
    <location>
        <begin position="61"/>
        <end position="78"/>
    </location>
</feature>
<dbReference type="PRINTS" id="PR00834">
    <property type="entry name" value="PROTEASES2C"/>
</dbReference>
<evidence type="ECO:0000313" key="7">
    <source>
        <dbReference type="Proteomes" id="UP001500013"/>
    </source>
</evidence>
<comment type="caution">
    <text evidence="6">The sequence shown here is derived from an EMBL/GenBank/DDBJ whole genome shotgun (WGS) entry which is preliminary data.</text>
</comment>
<sequence>MSTSGNPVPAGPSSQNAPGSPLRRWRVRRGTLALAAALSLGLAAGAPAVAAVRAQHGATVQDWQDWSATPDGSGSQPWSSGMPGSSDGSGDPAYGSGGSDGSSAGTASQAATKAQSAGVVLIDTTLPYQNGRAAGTGMVLTPDGQVLTNYHVVHGAGSIRVTVAATGQTYQASVVGSDEAHDVALIQLAGASGLTTIKPDTDGIAVGAAVTAVGNAGGTGSLTAADGRITSLDASVTARSEDGTSPETLDGMLETDADVLAGDSGGPLFDAQGEVVGIDTAGSSGGAPDAYAIPIARALSIARQIQSGHETGTVRIGPAAFLGVEVGSAASYGGGGNGGYGYGSDGYAAMTPGAQVSGVLSGGAAADAGLQAGDVITSLNGHPVSSPDDVSAALVGANPGDRVGIAWTGQDGSQHSATLTLGASPVA</sequence>
<dbReference type="SUPFAM" id="SSF50156">
    <property type="entry name" value="PDZ domain-like"/>
    <property type="match status" value="1"/>
</dbReference>
<dbReference type="InterPro" id="IPR001940">
    <property type="entry name" value="Peptidase_S1C"/>
</dbReference>
<dbReference type="SMART" id="SM00228">
    <property type="entry name" value="PDZ"/>
    <property type="match status" value="1"/>
</dbReference>
<evidence type="ECO:0000256" key="3">
    <source>
        <dbReference type="ARBA" id="ARBA00022801"/>
    </source>
</evidence>
<evidence type="ECO:0000259" key="5">
    <source>
        <dbReference type="PROSITE" id="PS50106"/>
    </source>
</evidence>
<dbReference type="InterPro" id="IPR033116">
    <property type="entry name" value="TRYPSIN_SER"/>
</dbReference>
<dbReference type="InterPro" id="IPR009003">
    <property type="entry name" value="Peptidase_S1_PA"/>
</dbReference>
<dbReference type="PROSITE" id="PS00135">
    <property type="entry name" value="TRYPSIN_SER"/>
    <property type="match status" value="1"/>
</dbReference>
<evidence type="ECO:0000256" key="4">
    <source>
        <dbReference type="SAM" id="MobiDB-lite"/>
    </source>
</evidence>
<reference evidence="7" key="1">
    <citation type="journal article" date="2019" name="Int. J. Syst. Evol. Microbiol.">
        <title>The Global Catalogue of Microorganisms (GCM) 10K type strain sequencing project: providing services to taxonomists for standard genome sequencing and annotation.</title>
        <authorList>
            <consortium name="The Broad Institute Genomics Platform"/>
            <consortium name="The Broad Institute Genome Sequencing Center for Infectious Disease"/>
            <person name="Wu L."/>
            <person name="Ma J."/>
        </authorList>
    </citation>
    <scope>NUCLEOTIDE SEQUENCE [LARGE SCALE GENOMIC DNA]</scope>
    <source>
        <strain evidence="7">JCM 15628</strain>
    </source>
</reference>
<organism evidence="6 7">
    <name type="scientific">Terrabacter lapilli</name>
    <dbReference type="NCBI Taxonomy" id="436231"/>
    <lineage>
        <taxon>Bacteria</taxon>
        <taxon>Bacillati</taxon>
        <taxon>Actinomycetota</taxon>
        <taxon>Actinomycetes</taxon>
        <taxon>Micrococcales</taxon>
        <taxon>Intrasporangiaceae</taxon>
        <taxon>Terrabacter</taxon>
    </lineage>
</organism>
<dbReference type="Gene3D" id="2.30.42.10">
    <property type="match status" value="1"/>
</dbReference>
<evidence type="ECO:0000256" key="2">
    <source>
        <dbReference type="ARBA" id="ARBA00022670"/>
    </source>
</evidence>
<dbReference type="InterPro" id="IPR036034">
    <property type="entry name" value="PDZ_sf"/>
</dbReference>
<dbReference type="InterPro" id="IPR001478">
    <property type="entry name" value="PDZ"/>
</dbReference>
<dbReference type="InterPro" id="IPR041489">
    <property type="entry name" value="PDZ_6"/>
</dbReference>
<evidence type="ECO:0000256" key="1">
    <source>
        <dbReference type="ARBA" id="ARBA00010541"/>
    </source>
</evidence>
<dbReference type="SUPFAM" id="SSF50494">
    <property type="entry name" value="Trypsin-like serine proteases"/>
    <property type="match status" value="1"/>
</dbReference>
<feature type="compositionally biased region" description="Polar residues" evidence="4">
    <location>
        <begin position="1"/>
        <end position="18"/>
    </location>
</feature>
<keyword evidence="2" id="KW-0645">Protease</keyword>
<keyword evidence="3" id="KW-0378">Hydrolase</keyword>
<dbReference type="PANTHER" id="PTHR43343:SF3">
    <property type="entry name" value="PROTEASE DO-LIKE 8, CHLOROPLASTIC"/>
    <property type="match status" value="1"/>
</dbReference>
<dbReference type="RefSeq" id="WP_344066134.1">
    <property type="nucleotide sequence ID" value="NZ_BAAAPU010000011.1"/>
</dbReference>
<dbReference type="Pfam" id="PF17820">
    <property type="entry name" value="PDZ_6"/>
    <property type="match status" value="1"/>
</dbReference>
<evidence type="ECO:0000313" key="6">
    <source>
        <dbReference type="EMBL" id="GAA1991325.1"/>
    </source>
</evidence>
<keyword evidence="7" id="KW-1185">Reference proteome</keyword>
<gene>
    <name evidence="6" type="ORF">GCM10009817_36800</name>
</gene>
<feature type="region of interest" description="Disordered" evidence="4">
    <location>
        <begin position="60"/>
        <end position="109"/>
    </location>
</feature>
<name>A0ABP5E581_9MICO</name>
<feature type="compositionally biased region" description="Low complexity" evidence="4">
    <location>
        <begin position="79"/>
        <end position="94"/>
    </location>
</feature>
<accession>A0ABP5E581</accession>
<dbReference type="Gene3D" id="2.40.10.10">
    <property type="entry name" value="Trypsin-like serine proteases"/>
    <property type="match status" value="2"/>
</dbReference>
<dbReference type="InterPro" id="IPR051201">
    <property type="entry name" value="Chloro_Bact_Ser_Proteases"/>
</dbReference>
<dbReference type="Proteomes" id="UP001500013">
    <property type="component" value="Unassembled WGS sequence"/>
</dbReference>
<feature type="domain" description="PDZ" evidence="5">
    <location>
        <begin position="321"/>
        <end position="386"/>
    </location>
</feature>
<dbReference type="Pfam" id="PF13365">
    <property type="entry name" value="Trypsin_2"/>
    <property type="match status" value="1"/>
</dbReference>
<protein>
    <recommendedName>
        <fullName evidence="5">PDZ domain-containing protein</fullName>
    </recommendedName>
</protein>